<dbReference type="PANTHER" id="PTHR31001:SF40">
    <property type="entry name" value="ZN(II)2CYS6 TRANSCRIPTION FACTOR (EUROFUNG)"/>
    <property type="match status" value="1"/>
</dbReference>
<dbReference type="Proteomes" id="UP000054567">
    <property type="component" value="Unassembled WGS sequence"/>
</dbReference>
<organism evidence="3 4">
    <name type="scientific">Coccidioides posadasii RMSCC 3488</name>
    <dbReference type="NCBI Taxonomy" id="454284"/>
    <lineage>
        <taxon>Eukaryota</taxon>
        <taxon>Fungi</taxon>
        <taxon>Dikarya</taxon>
        <taxon>Ascomycota</taxon>
        <taxon>Pezizomycotina</taxon>
        <taxon>Eurotiomycetes</taxon>
        <taxon>Eurotiomycetidae</taxon>
        <taxon>Onygenales</taxon>
        <taxon>Onygenaceae</taxon>
        <taxon>Coccidioides</taxon>
    </lineage>
</organism>
<dbReference type="PANTHER" id="PTHR31001">
    <property type="entry name" value="UNCHARACTERIZED TRANSCRIPTIONAL REGULATORY PROTEIN"/>
    <property type="match status" value="1"/>
</dbReference>
<dbReference type="EMBL" id="DS268109">
    <property type="protein sequence ID" value="KMM65636.1"/>
    <property type="molecule type" value="Genomic_DNA"/>
</dbReference>
<protein>
    <recommendedName>
        <fullName evidence="5">Transcription factor domain-containing protein</fullName>
    </recommendedName>
</protein>
<dbReference type="OrthoDB" id="2406834at2759"/>
<keyword evidence="2" id="KW-0539">Nucleus</keyword>
<reference evidence="3 4" key="1">
    <citation type="submission" date="2007-06" db="EMBL/GenBank/DDBJ databases">
        <title>The Genome Sequence of Coccidioides posadasii RMSCC_3488.</title>
        <authorList>
            <consortium name="Coccidioides Genome Resources Consortium"/>
            <consortium name="The Broad Institute Genome Sequencing Platform"/>
            <person name="Henn M.R."/>
            <person name="Sykes S."/>
            <person name="Young S."/>
            <person name="Jaffe D."/>
            <person name="Berlin A."/>
            <person name="Alvarez P."/>
            <person name="Butler J."/>
            <person name="Gnerre S."/>
            <person name="Grabherr M."/>
            <person name="Mauceli E."/>
            <person name="Brockman W."/>
            <person name="Kodira C."/>
            <person name="Alvarado L."/>
            <person name="Zeng Q."/>
            <person name="Crawford M."/>
            <person name="Antoine C."/>
            <person name="Devon K."/>
            <person name="Galgiani J."/>
            <person name="Orsborn K."/>
            <person name="Lewis M.L."/>
            <person name="Nusbaum C."/>
            <person name="Galagan J."/>
            <person name="Birren B."/>
        </authorList>
    </citation>
    <scope>NUCLEOTIDE SEQUENCE [LARGE SCALE GENOMIC DNA]</scope>
    <source>
        <strain evidence="3 4">RMSCC 3488</strain>
    </source>
</reference>
<evidence type="ECO:0008006" key="5">
    <source>
        <dbReference type="Google" id="ProtNLM"/>
    </source>
</evidence>
<reference evidence="4" key="2">
    <citation type="journal article" date="2009" name="Genome Res.">
        <title>Comparative genomic analyses of the human fungal pathogens Coccidioides and their relatives.</title>
        <authorList>
            <person name="Sharpton T.J."/>
            <person name="Stajich J.E."/>
            <person name="Rounsley S.D."/>
            <person name="Gardner M.J."/>
            <person name="Wortman J.R."/>
            <person name="Jordar V.S."/>
            <person name="Maiti R."/>
            <person name="Kodira C.D."/>
            <person name="Neafsey D.E."/>
            <person name="Zeng Q."/>
            <person name="Hung C.-Y."/>
            <person name="McMahan C."/>
            <person name="Muszewska A."/>
            <person name="Grynberg M."/>
            <person name="Mandel M.A."/>
            <person name="Kellner E.M."/>
            <person name="Barker B.M."/>
            <person name="Galgiani J.N."/>
            <person name="Orbach M.J."/>
            <person name="Kirkland T.N."/>
            <person name="Cole G.T."/>
            <person name="Henn M.R."/>
            <person name="Birren B.W."/>
            <person name="Taylor J.W."/>
        </authorList>
    </citation>
    <scope>NUCLEOTIDE SEQUENCE [LARGE SCALE GENOMIC DNA]</scope>
    <source>
        <strain evidence="4">RMSCC 3488</strain>
    </source>
</reference>
<proteinExistence type="predicted"/>
<sequence>MATQEKRCGFPFNWKISASLSELIAHLPPRKYCDLLKNTYFQVFSPLFHVLHDPSFETELALLFVVLSIAVNGLDENDLLLLDIGREATAAANTRVVQRCWVLIGVSHHVAIAIGCHLDPDHFRLGTVEAEKRRRCWAALVILYMRKNVVREP</sequence>
<evidence type="ECO:0000313" key="4">
    <source>
        <dbReference type="Proteomes" id="UP000054567"/>
    </source>
</evidence>
<evidence type="ECO:0000256" key="2">
    <source>
        <dbReference type="ARBA" id="ARBA00023242"/>
    </source>
</evidence>
<dbReference type="InterPro" id="IPR050613">
    <property type="entry name" value="Sec_Metabolite_Reg"/>
</dbReference>
<dbReference type="CDD" id="cd12148">
    <property type="entry name" value="fungal_TF_MHR"/>
    <property type="match status" value="1"/>
</dbReference>
<evidence type="ECO:0000313" key="3">
    <source>
        <dbReference type="EMBL" id="KMM65636.1"/>
    </source>
</evidence>
<reference evidence="4" key="3">
    <citation type="journal article" date="2010" name="Genome Res.">
        <title>Population genomic sequencing of Coccidioides fungi reveals recent hybridization and transposon control.</title>
        <authorList>
            <person name="Neafsey D.E."/>
            <person name="Barker B.M."/>
            <person name="Sharpton T.J."/>
            <person name="Stajich J.E."/>
            <person name="Park D.J."/>
            <person name="Whiston E."/>
            <person name="Hung C.-Y."/>
            <person name="McMahan C."/>
            <person name="White J."/>
            <person name="Sykes S."/>
            <person name="Heiman D."/>
            <person name="Young S."/>
            <person name="Zeng Q."/>
            <person name="Abouelleil A."/>
            <person name="Aftuck L."/>
            <person name="Bessette D."/>
            <person name="Brown A."/>
            <person name="FitzGerald M."/>
            <person name="Lui A."/>
            <person name="Macdonald J.P."/>
            <person name="Priest M."/>
            <person name="Orbach M.J."/>
            <person name="Galgiani J.N."/>
            <person name="Kirkland T.N."/>
            <person name="Cole G.T."/>
            <person name="Birren B.W."/>
            <person name="Henn M.R."/>
            <person name="Taylor J.W."/>
            <person name="Rounsley S.D."/>
        </authorList>
    </citation>
    <scope>NUCLEOTIDE SEQUENCE [LARGE SCALE GENOMIC DNA]</scope>
    <source>
        <strain evidence="4">RMSCC 3488</strain>
    </source>
</reference>
<accession>A0A0J6EYK1</accession>
<gene>
    <name evidence="3" type="ORF">CPAG_01982</name>
</gene>
<name>A0A0J6EYK1_COCPO</name>
<comment type="subcellular location">
    <subcellularLocation>
        <location evidence="1">Nucleus</location>
    </subcellularLocation>
</comment>
<dbReference type="AlphaFoldDB" id="A0A0J6EYK1"/>
<evidence type="ECO:0000256" key="1">
    <source>
        <dbReference type="ARBA" id="ARBA00004123"/>
    </source>
</evidence>
<dbReference type="GO" id="GO:0005634">
    <property type="term" value="C:nucleus"/>
    <property type="evidence" value="ECO:0007669"/>
    <property type="project" value="UniProtKB-SubCell"/>
</dbReference>
<dbReference type="VEuPathDB" id="FungiDB:CPAG_01982"/>